<keyword evidence="1" id="KW-0472">Membrane</keyword>
<dbReference type="RefSeq" id="WP_148696734.1">
    <property type="nucleotide sequence ID" value="NZ_CP017834.1"/>
</dbReference>
<protein>
    <submittedName>
        <fullName evidence="2">Uncharacterized protein</fullName>
    </submittedName>
</protein>
<evidence type="ECO:0000313" key="2">
    <source>
        <dbReference type="EMBL" id="APJ03020.1"/>
    </source>
</evidence>
<dbReference type="AlphaFoldDB" id="A0A1L4CYK9"/>
<gene>
    <name evidence="2" type="ORF">AXG55_03455</name>
</gene>
<reference evidence="2 3" key="1">
    <citation type="submission" date="2016-10" db="EMBL/GenBank/DDBJ databases">
        <title>Silvanigrella aquatica sp. nov., isolated from a freshwater lake located in the Black Forest, Germany, description of Silvanigrellaceae fam. nov., Silvanigrellales ord. nov., reclassification of the order Bdellovibrionales in the class Oligoflexia, reclassification of the families Bacteriovoracaceae and Halobacteriovoraceae in the new order Bacteriovoracales ord. nov., and reclassification of the family Pseudobacteriovoracaceae in the order Oligoflexiales.</title>
        <authorList>
            <person name="Hahn M.W."/>
            <person name="Schmidt J."/>
            <person name="Koll U."/>
            <person name="Rohde M."/>
            <person name="Verbag S."/>
            <person name="Pitt A."/>
            <person name="Nakai R."/>
            <person name="Naganuma T."/>
            <person name="Lang E."/>
        </authorList>
    </citation>
    <scope>NUCLEOTIDE SEQUENCE [LARGE SCALE GENOMIC DNA]</scope>
    <source>
        <strain evidence="2 3">MWH-Nonnen-W8red</strain>
    </source>
</reference>
<dbReference type="KEGG" id="saqi:AXG55_03455"/>
<proteinExistence type="predicted"/>
<dbReference type="Proteomes" id="UP000184731">
    <property type="component" value="Chromosome"/>
</dbReference>
<feature type="transmembrane region" description="Helical" evidence="1">
    <location>
        <begin position="71"/>
        <end position="90"/>
    </location>
</feature>
<evidence type="ECO:0000256" key="1">
    <source>
        <dbReference type="SAM" id="Phobius"/>
    </source>
</evidence>
<evidence type="ECO:0000313" key="3">
    <source>
        <dbReference type="Proteomes" id="UP000184731"/>
    </source>
</evidence>
<organism evidence="2 3">
    <name type="scientific">Silvanigrella aquatica</name>
    <dbReference type="NCBI Taxonomy" id="1915309"/>
    <lineage>
        <taxon>Bacteria</taxon>
        <taxon>Pseudomonadati</taxon>
        <taxon>Bdellovibrionota</taxon>
        <taxon>Oligoflexia</taxon>
        <taxon>Silvanigrellales</taxon>
        <taxon>Silvanigrellaceae</taxon>
        <taxon>Silvanigrella</taxon>
    </lineage>
</organism>
<sequence length="170" mass="19431">MLIQTVELILAYVGVFIGAIVQALFLLLPVDFKNWEDDSTYVLTYVAIQGLSGAFIFILVPYLLEIRGLQTNTLVGVIIGICILAALRALKIIPLEFTFPIKAPVITEKRLLFTDFYEAQRYLSLGEFSFELPDGEYRYNEFRERLKRTRAEDNESILEELISLENDSPN</sequence>
<keyword evidence="1" id="KW-0812">Transmembrane</keyword>
<name>A0A1L4CYK9_9BACT</name>
<feature type="transmembrane region" description="Helical" evidence="1">
    <location>
        <begin position="9"/>
        <end position="30"/>
    </location>
</feature>
<accession>A0A1L4CYK9</accession>
<dbReference type="OrthoDB" id="5295947at2"/>
<feature type="transmembrane region" description="Helical" evidence="1">
    <location>
        <begin position="42"/>
        <end position="64"/>
    </location>
</feature>
<keyword evidence="3" id="KW-1185">Reference proteome</keyword>
<keyword evidence="1" id="KW-1133">Transmembrane helix</keyword>
<dbReference type="EMBL" id="CP017834">
    <property type="protein sequence ID" value="APJ03020.1"/>
    <property type="molecule type" value="Genomic_DNA"/>
</dbReference>
<dbReference type="STRING" id="1915309.AXG55_03455"/>